<feature type="region of interest" description="Disordered" evidence="1">
    <location>
        <begin position="185"/>
        <end position="298"/>
    </location>
</feature>
<feature type="domain" description="Alpha-ketoglutarate-dependent dioxygenase AlkB-like" evidence="2">
    <location>
        <begin position="1004"/>
        <end position="1136"/>
    </location>
</feature>
<reference evidence="3 4" key="1">
    <citation type="journal article" date="2019" name="Nat. Ecol. Evol.">
        <title>Megaphylogeny resolves global patterns of mushroom evolution.</title>
        <authorList>
            <person name="Varga T."/>
            <person name="Krizsan K."/>
            <person name="Foldi C."/>
            <person name="Dima B."/>
            <person name="Sanchez-Garcia M."/>
            <person name="Sanchez-Ramirez S."/>
            <person name="Szollosi G.J."/>
            <person name="Szarkandi J.G."/>
            <person name="Papp V."/>
            <person name="Albert L."/>
            <person name="Andreopoulos W."/>
            <person name="Angelini C."/>
            <person name="Antonin V."/>
            <person name="Barry K.W."/>
            <person name="Bougher N.L."/>
            <person name="Buchanan P."/>
            <person name="Buyck B."/>
            <person name="Bense V."/>
            <person name="Catcheside P."/>
            <person name="Chovatia M."/>
            <person name="Cooper J."/>
            <person name="Damon W."/>
            <person name="Desjardin D."/>
            <person name="Finy P."/>
            <person name="Geml J."/>
            <person name="Haridas S."/>
            <person name="Hughes K."/>
            <person name="Justo A."/>
            <person name="Karasinski D."/>
            <person name="Kautmanova I."/>
            <person name="Kiss B."/>
            <person name="Kocsube S."/>
            <person name="Kotiranta H."/>
            <person name="LaButti K.M."/>
            <person name="Lechner B.E."/>
            <person name="Liimatainen K."/>
            <person name="Lipzen A."/>
            <person name="Lukacs Z."/>
            <person name="Mihaltcheva S."/>
            <person name="Morgado L.N."/>
            <person name="Niskanen T."/>
            <person name="Noordeloos M.E."/>
            <person name="Ohm R.A."/>
            <person name="Ortiz-Santana B."/>
            <person name="Ovrebo C."/>
            <person name="Racz N."/>
            <person name="Riley R."/>
            <person name="Savchenko A."/>
            <person name="Shiryaev A."/>
            <person name="Soop K."/>
            <person name="Spirin V."/>
            <person name="Szebenyi C."/>
            <person name="Tomsovsky M."/>
            <person name="Tulloss R.E."/>
            <person name="Uehling J."/>
            <person name="Grigoriev I.V."/>
            <person name="Vagvolgyi C."/>
            <person name="Papp T."/>
            <person name="Martin F.M."/>
            <person name="Miettinen O."/>
            <person name="Hibbett D.S."/>
            <person name="Nagy L.G."/>
        </authorList>
    </citation>
    <scope>NUCLEOTIDE SEQUENCE [LARGE SCALE GENOMIC DNA]</scope>
    <source>
        <strain evidence="3 4">CBS 166.37</strain>
    </source>
</reference>
<dbReference type="GO" id="GO:0008198">
    <property type="term" value="F:ferrous iron binding"/>
    <property type="evidence" value="ECO:0007669"/>
    <property type="project" value="TreeGrafter"/>
</dbReference>
<evidence type="ECO:0000259" key="2">
    <source>
        <dbReference type="Pfam" id="PF13532"/>
    </source>
</evidence>
<dbReference type="SUPFAM" id="SSF51197">
    <property type="entry name" value="Clavaminate synthase-like"/>
    <property type="match status" value="1"/>
</dbReference>
<gene>
    <name evidence="3" type="ORF">BDQ12DRAFT_730402</name>
</gene>
<protein>
    <recommendedName>
        <fullName evidence="2">Alpha-ketoglutarate-dependent dioxygenase AlkB-like domain-containing protein</fullName>
    </recommendedName>
</protein>
<dbReference type="PANTHER" id="PTHR31573">
    <property type="entry name" value="ALPHA-KETOGLUTARATE-DEPENDENT DIOXYGENASE ALKB HOMOLOG 2"/>
    <property type="match status" value="1"/>
</dbReference>
<dbReference type="STRING" id="68775.A0A5C3MG49"/>
<dbReference type="GO" id="GO:0051747">
    <property type="term" value="F:cytosine C-5 DNA demethylase activity"/>
    <property type="evidence" value="ECO:0007669"/>
    <property type="project" value="TreeGrafter"/>
</dbReference>
<feature type="compositionally biased region" description="Polar residues" evidence="1">
    <location>
        <begin position="244"/>
        <end position="257"/>
    </location>
</feature>
<dbReference type="InterPro" id="IPR027450">
    <property type="entry name" value="AlkB-like"/>
</dbReference>
<dbReference type="GO" id="GO:0006307">
    <property type="term" value="P:DNA alkylation repair"/>
    <property type="evidence" value="ECO:0007669"/>
    <property type="project" value="TreeGrafter"/>
</dbReference>
<proteinExistence type="predicted"/>
<feature type="compositionally biased region" description="Basic residues" evidence="1">
    <location>
        <begin position="268"/>
        <end position="280"/>
    </location>
</feature>
<name>A0A5C3MG49_9AGAR</name>
<dbReference type="OrthoDB" id="2163491at2759"/>
<accession>A0A5C3MG49</accession>
<dbReference type="AlphaFoldDB" id="A0A5C3MG49"/>
<keyword evidence="4" id="KW-1185">Reference proteome</keyword>
<dbReference type="InterPro" id="IPR032852">
    <property type="entry name" value="ALKBH2"/>
</dbReference>
<dbReference type="Pfam" id="PF13532">
    <property type="entry name" value="2OG-FeII_Oxy_2"/>
    <property type="match status" value="1"/>
</dbReference>
<evidence type="ECO:0000256" key="1">
    <source>
        <dbReference type="SAM" id="MobiDB-lite"/>
    </source>
</evidence>
<dbReference type="PANTHER" id="PTHR31573:SF4">
    <property type="entry name" value="FE2OG DIOXYGENASE DOMAIN-CONTAINING PROTEIN"/>
    <property type="match status" value="1"/>
</dbReference>
<sequence>MQAPQSWNDRSLLQDEPFRSHFMALSLASTRRNEAEKHNIMLAKAVKDAPGGLEAAQAWFELAFIATDSQDPKPKSKLADSDIRAFVQFYWHLRSDEANALLYLEAERKKRGYGYCPYNTKPKLITDITSIPSKPKCGRAKANKRSLPHAPSLLNAKPENISTIHPHSNLFNKITQKSHVVCSERSSKCEPAEELQAPVKMEEGYDSTSPNILDDTHPCEGVSLPQYESTELMLSSGRKRKRVGSQQKLSEKTSSLSEAVDSKESHLPKKNHHRRGKKTHAPVTKASPEPPHGFPTATHTSVQLHMKTSVDNTFFTSRRKVKHFRSAIPYAVANSSIDASRPVSIVNNDVQPVTASAAIISIDKERDLHISQPVETDCENLSNGQNDPLVKTEVLFLEPLLDLKHNCLSFACIAHSQTRQRTEDTGPLFVNGNCALASPVRAVFEETAMDTEDDMTTGGVLLEDDEDDEEGQEEEETDQYVNGDWVSKAAVRGSAQKDYTELKEEEMPLTLIDKSDDTGAVPELAFPLDRDQLRKLPPIWAKSRQEVCETFDWFRSYQGGVYFSHDVVKGYLLSAFASRRDRFEHNGRLIISHGFGIRSSPNSPKPDFNTLFRGGKAESSHKAKGHASAQQADDQLAQDKSVRALLRNYRERRPVVLLIDDKYILFPYDLAGQGVTYAVLGYYMIIHAWAEYHPANNERGRVVRYKFAFQWCEGQGAPWWIQTANNQMQEESHNTLLCFVSPPIQNNLIPAQKGMPPVKIDEFSLSELRHSPSDRKCQPCSDCGTKSPKVYQVGWSCLNPICNRFWMTVDGQMLPEDLEYELEFLKISTPHSLPPGYGSLLPPPPMPENSDGITTDYAFTRGWHCTRCGRLSCRYKWQYWECMNCEAVYAVSGRIRIPKEFWFQTVPVTFHDHFIVPSSKIEQLPIVAYSFGNGRRGQAQTFVLPRNRGFIHHIQAGTPAGKIEADNIFQEYQEQAASGSLIFRRWPLRAHKCRGTLLSNYFSQNSGEPYQYVGGTANTVPFDKAPGAVVKARNLIEDRISAALGKVAEFNEVLSAAYMERQKMAFHSDDEIGLGPLVAGLSLGSPALMHFRLNPKHDPHQRHKGVAITFVLRHGDILVMDGAGVQEFYEHTVIPTNFRIAATARFISANRI</sequence>
<dbReference type="GO" id="GO:0035516">
    <property type="term" value="F:broad specificity oxidative DNA demethylase activity"/>
    <property type="evidence" value="ECO:0007669"/>
    <property type="project" value="TreeGrafter"/>
</dbReference>
<feature type="region of interest" description="Disordered" evidence="1">
    <location>
        <begin position="456"/>
        <end position="479"/>
    </location>
</feature>
<dbReference type="Gene3D" id="2.60.120.590">
    <property type="entry name" value="Alpha-ketoglutarate-dependent dioxygenase AlkB-like"/>
    <property type="match status" value="1"/>
</dbReference>
<feature type="compositionally biased region" description="Acidic residues" evidence="1">
    <location>
        <begin position="462"/>
        <end position="478"/>
    </location>
</feature>
<evidence type="ECO:0000313" key="4">
    <source>
        <dbReference type="Proteomes" id="UP000308652"/>
    </source>
</evidence>
<evidence type="ECO:0000313" key="3">
    <source>
        <dbReference type="EMBL" id="TFK44332.1"/>
    </source>
</evidence>
<organism evidence="3 4">
    <name type="scientific">Crucibulum laeve</name>
    <dbReference type="NCBI Taxonomy" id="68775"/>
    <lineage>
        <taxon>Eukaryota</taxon>
        <taxon>Fungi</taxon>
        <taxon>Dikarya</taxon>
        <taxon>Basidiomycota</taxon>
        <taxon>Agaricomycotina</taxon>
        <taxon>Agaricomycetes</taxon>
        <taxon>Agaricomycetidae</taxon>
        <taxon>Agaricales</taxon>
        <taxon>Agaricineae</taxon>
        <taxon>Nidulariaceae</taxon>
        <taxon>Crucibulum</taxon>
    </lineage>
</organism>
<dbReference type="InterPro" id="IPR037151">
    <property type="entry name" value="AlkB-like_sf"/>
</dbReference>
<dbReference type="EMBL" id="ML213590">
    <property type="protein sequence ID" value="TFK44332.1"/>
    <property type="molecule type" value="Genomic_DNA"/>
</dbReference>
<dbReference type="Proteomes" id="UP000308652">
    <property type="component" value="Unassembled WGS sequence"/>
</dbReference>